<dbReference type="InterPro" id="IPR017850">
    <property type="entry name" value="Alkaline_phosphatase_core_sf"/>
</dbReference>
<dbReference type="SUPFAM" id="SSF53649">
    <property type="entry name" value="Alkaline phosphatase-like"/>
    <property type="match status" value="1"/>
</dbReference>
<evidence type="ECO:0000313" key="9">
    <source>
        <dbReference type="Proteomes" id="UP000317238"/>
    </source>
</evidence>
<comment type="cofactor">
    <cofactor evidence="1">
        <name>Ca(2+)</name>
        <dbReference type="ChEBI" id="CHEBI:29108"/>
    </cofactor>
</comment>
<keyword evidence="9" id="KW-1185">Reference proteome</keyword>
<comment type="caution">
    <text evidence="8">The sequence shown here is derived from an EMBL/GenBank/DDBJ whole genome shotgun (WGS) entry which is preliminary data.</text>
</comment>
<evidence type="ECO:0000256" key="3">
    <source>
        <dbReference type="ARBA" id="ARBA00022723"/>
    </source>
</evidence>
<gene>
    <name evidence="8" type="primary">betC_27</name>
    <name evidence="8" type="ORF">Pan14r_40890</name>
</gene>
<dbReference type="AlphaFoldDB" id="A0A5C5YAB7"/>
<dbReference type="OrthoDB" id="236884at2"/>
<dbReference type="PANTHER" id="PTHR45953:SF1">
    <property type="entry name" value="IDURONATE 2-SULFATASE"/>
    <property type="match status" value="1"/>
</dbReference>
<evidence type="ECO:0000313" key="8">
    <source>
        <dbReference type="EMBL" id="TWT71773.1"/>
    </source>
</evidence>
<name>A0A5C5YAB7_9PLAN</name>
<evidence type="ECO:0000256" key="1">
    <source>
        <dbReference type="ARBA" id="ARBA00001913"/>
    </source>
</evidence>
<sequence>MRWLLFAVTFVGFNFGTLDASEKPNILFIAIDDLNDWLGCYEGHPQAQTPHIDALAARGVTFTNAHCQAPICNPSRVSMFLGKRPSTTGMYFLGPNFRSVSPTRDETTLFQTFRKHGFYVTTRGKIFHGKADPASFDHIERTQGWRRGDQKLNYTVPGSHPLWDWGQVDVPDEQQRDHQTAAWAAQQLGELAKRDQPFFLAVGFHLPHVPVYASKKWFDLYPIDEVQLPATTNSDIDDLPEIAKQLTLNPTAPRHRWMVENGQWKIAVQSYLAANSFVDSLVGMLVDSLDASGAADNTIVVLWSDHGFHLGEKLRWAKRSLWEETTRVPLIVTGPDTCRDRRCGRPVGLIDVYPTLLEMCGLPMVDGLEGISLRPLLLNPDATWERPAICTFGPNNHSIRGEHLRYTVYADGSRELYDHRVDPHEWQNLIADGQVPEAYQAAVETLSRWIPKTNAKPLPGSTGSDSPLYSE</sequence>
<keyword evidence="4" id="KW-0732">Signal</keyword>
<accession>A0A5C5YAB7</accession>
<dbReference type="InterPro" id="IPR035874">
    <property type="entry name" value="IDS"/>
</dbReference>
<dbReference type="Gene3D" id="3.40.720.10">
    <property type="entry name" value="Alkaline Phosphatase, subunit A"/>
    <property type="match status" value="1"/>
</dbReference>
<protein>
    <submittedName>
        <fullName evidence="8">Choline-sulfatase</fullName>
        <ecNumber evidence="8">3.1.6.6</ecNumber>
    </submittedName>
</protein>
<dbReference type="Proteomes" id="UP000317238">
    <property type="component" value="Unassembled WGS sequence"/>
</dbReference>
<dbReference type="EC" id="3.1.6.6" evidence="8"/>
<dbReference type="InterPro" id="IPR000917">
    <property type="entry name" value="Sulfatase_N"/>
</dbReference>
<dbReference type="CDD" id="cd16030">
    <property type="entry name" value="iduronate-2-sulfatase"/>
    <property type="match status" value="1"/>
</dbReference>
<evidence type="ECO:0000256" key="6">
    <source>
        <dbReference type="ARBA" id="ARBA00022837"/>
    </source>
</evidence>
<comment type="similarity">
    <text evidence="2">Belongs to the sulfatase family.</text>
</comment>
<dbReference type="EMBL" id="SJPL01000001">
    <property type="protein sequence ID" value="TWT71773.1"/>
    <property type="molecule type" value="Genomic_DNA"/>
</dbReference>
<evidence type="ECO:0000259" key="7">
    <source>
        <dbReference type="Pfam" id="PF00884"/>
    </source>
</evidence>
<dbReference type="GO" id="GO:0005737">
    <property type="term" value="C:cytoplasm"/>
    <property type="evidence" value="ECO:0007669"/>
    <property type="project" value="TreeGrafter"/>
</dbReference>
<reference evidence="8 9" key="1">
    <citation type="submission" date="2019-02" db="EMBL/GenBank/DDBJ databases">
        <title>Deep-cultivation of Planctomycetes and their phenomic and genomic characterization uncovers novel biology.</title>
        <authorList>
            <person name="Wiegand S."/>
            <person name="Jogler M."/>
            <person name="Boedeker C."/>
            <person name="Pinto D."/>
            <person name="Vollmers J."/>
            <person name="Rivas-Marin E."/>
            <person name="Kohn T."/>
            <person name="Peeters S.H."/>
            <person name="Heuer A."/>
            <person name="Rast P."/>
            <person name="Oberbeckmann S."/>
            <person name="Bunk B."/>
            <person name="Jeske O."/>
            <person name="Meyerdierks A."/>
            <person name="Storesund J.E."/>
            <person name="Kallscheuer N."/>
            <person name="Luecker S."/>
            <person name="Lage O.M."/>
            <person name="Pohl T."/>
            <person name="Merkel B.J."/>
            <person name="Hornburger P."/>
            <person name="Mueller R.-W."/>
            <person name="Bruemmer F."/>
            <person name="Labrenz M."/>
            <person name="Spormann A.M."/>
            <person name="Op Den Camp H."/>
            <person name="Overmann J."/>
            <person name="Amann R."/>
            <person name="Jetten M.S.M."/>
            <person name="Mascher T."/>
            <person name="Medema M.H."/>
            <person name="Devos D.P."/>
            <person name="Kaster A.-K."/>
            <person name="Ovreas L."/>
            <person name="Rohde M."/>
            <person name="Galperin M.Y."/>
            <person name="Jogler C."/>
        </authorList>
    </citation>
    <scope>NUCLEOTIDE SEQUENCE [LARGE SCALE GENOMIC DNA]</scope>
    <source>
        <strain evidence="8 9">Pan14r</strain>
    </source>
</reference>
<evidence type="ECO:0000256" key="2">
    <source>
        <dbReference type="ARBA" id="ARBA00008779"/>
    </source>
</evidence>
<feature type="domain" description="Sulfatase N-terminal" evidence="7">
    <location>
        <begin position="24"/>
        <end position="361"/>
    </location>
</feature>
<dbReference type="GO" id="GO:0004423">
    <property type="term" value="F:iduronate-2-sulfatase activity"/>
    <property type="evidence" value="ECO:0007669"/>
    <property type="project" value="InterPro"/>
</dbReference>
<keyword evidence="3" id="KW-0479">Metal-binding</keyword>
<dbReference type="RefSeq" id="WP_146439999.1">
    <property type="nucleotide sequence ID" value="NZ_SJPL01000001.1"/>
</dbReference>
<evidence type="ECO:0000256" key="5">
    <source>
        <dbReference type="ARBA" id="ARBA00022801"/>
    </source>
</evidence>
<dbReference type="GO" id="GO:0047753">
    <property type="term" value="F:choline-sulfatase activity"/>
    <property type="evidence" value="ECO:0007669"/>
    <property type="project" value="UniProtKB-EC"/>
</dbReference>
<organism evidence="8 9">
    <name type="scientific">Crateriforma conspicua</name>
    <dbReference type="NCBI Taxonomy" id="2527996"/>
    <lineage>
        <taxon>Bacteria</taxon>
        <taxon>Pseudomonadati</taxon>
        <taxon>Planctomycetota</taxon>
        <taxon>Planctomycetia</taxon>
        <taxon>Planctomycetales</taxon>
        <taxon>Planctomycetaceae</taxon>
        <taxon>Crateriforma</taxon>
    </lineage>
</organism>
<keyword evidence="5 8" id="KW-0378">Hydrolase</keyword>
<dbReference type="PANTHER" id="PTHR45953">
    <property type="entry name" value="IDURONATE 2-SULFATASE"/>
    <property type="match status" value="1"/>
</dbReference>
<keyword evidence="6" id="KW-0106">Calcium</keyword>
<dbReference type="GO" id="GO:0046872">
    <property type="term" value="F:metal ion binding"/>
    <property type="evidence" value="ECO:0007669"/>
    <property type="project" value="UniProtKB-KW"/>
</dbReference>
<dbReference type="Pfam" id="PF00884">
    <property type="entry name" value="Sulfatase"/>
    <property type="match status" value="1"/>
</dbReference>
<proteinExistence type="inferred from homology"/>
<evidence type="ECO:0000256" key="4">
    <source>
        <dbReference type="ARBA" id="ARBA00022729"/>
    </source>
</evidence>